<sequence length="121" mass="13095">MMASPCCMIVEDQALIGMSLEAFLEDAGFSVAGPFLSCADALRWLEHNTPHVAVLDVSLRDGTSLPIARELKGRNTPFAIYSGLPFTSNLPDDLQGVPWLEKPVPREELTATIARLGRANA</sequence>
<dbReference type="EMBL" id="JAEQMY010000098">
    <property type="protein sequence ID" value="MBL0407643.1"/>
    <property type="molecule type" value="Genomic_DNA"/>
</dbReference>
<keyword evidence="5" id="KW-1185">Reference proteome</keyword>
<dbReference type="AlphaFoldDB" id="A0A936ZAF8"/>
<evidence type="ECO:0000256" key="1">
    <source>
        <dbReference type="ARBA" id="ARBA00022553"/>
    </source>
</evidence>
<accession>A0A936ZAF8</accession>
<keyword evidence="1 2" id="KW-0597">Phosphoprotein</keyword>
<evidence type="ECO:0000313" key="5">
    <source>
        <dbReference type="Proteomes" id="UP000605848"/>
    </source>
</evidence>
<evidence type="ECO:0000256" key="2">
    <source>
        <dbReference type="PROSITE-ProRule" id="PRU00169"/>
    </source>
</evidence>
<dbReference type="Gene3D" id="3.40.50.2300">
    <property type="match status" value="1"/>
</dbReference>
<evidence type="ECO:0000313" key="4">
    <source>
        <dbReference type="EMBL" id="MBL0407643.1"/>
    </source>
</evidence>
<protein>
    <submittedName>
        <fullName evidence="4">Response regulator</fullName>
    </submittedName>
</protein>
<gene>
    <name evidence="4" type="ORF">JKG68_27385</name>
</gene>
<dbReference type="InterPro" id="IPR001789">
    <property type="entry name" value="Sig_transdc_resp-reg_receiver"/>
</dbReference>
<reference evidence="4" key="1">
    <citation type="submission" date="2021-01" db="EMBL/GenBank/DDBJ databases">
        <title>Microvirga sp.</title>
        <authorList>
            <person name="Kim M.K."/>
        </authorList>
    </citation>
    <scope>NUCLEOTIDE SEQUENCE</scope>
    <source>
        <strain evidence="4">5420S-16</strain>
    </source>
</reference>
<dbReference type="SMART" id="SM00448">
    <property type="entry name" value="REC"/>
    <property type="match status" value="1"/>
</dbReference>
<dbReference type="GO" id="GO:0000160">
    <property type="term" value="P:phosphorelay signal transduction system"/>
    <property type="evidence" value="ECO:0007669"/>
    <property type="project" value="InterPro"/>
</dbReference>
<feature type="modified residue" description="4-aspartylphosphate" evidence="2">
    <location>
        <position position="56"/>
    </location>
</feature>
<dbReference type="SUPFAM" id="SSF52172">
    <property type="entry name" value="CheY-like"/>
    <property type="match status" value="1"/>
</dbReference>
<dbReference type="Pfam" id="PF00072">
    <property type="entry name" value="Response_reg"/>
    <property type="match status" value="1"/>
</dbReference>
<evidence type="ECO:0000259" key="3">
    <source>
        <dbReference type="PROSITE" id="PS50110"/>
    </source>
</evidence>
<dbReference type="PANTHER" id="PTHR44591:SF24">
    <property type="entry name" value="PROTEIN-GLUTAMATE METHYLESTERASE_PROTEIN-GLUTAMINE GLUTAMINASE 1"/>
    <property type="match status" value="1"/>
</dbReference>
<feature type="domain" description="Response regulatory" evidence="3">
    <location>
        <begin position="6"/>
        <end position="117"/>
    </location>
</feature>
<name>A0A936ZAF8_9HYPH</name>
<dbReference type="PROSITE" id="PS50110">
    <property type="entry name" value="RESPONSE_REGULATORY"/>
    <property type="match status" value="1"/>
</dbReference>
<dbReference type="PANTHER" id="PTHR44591">
    <property type="entry name" value="STRESS RESPONSE REGULATOR PROTEIN 1"/>
    <property type="match status" value="1"/>
</dbReference>
<dbReference type="InterPro" id="IPR050595">
    <property type="entry name" value="Bact_response_regulator"/>
</dbReference>
<dbReference type="Proteomes" id="UP000605848">
    <property type="component" value="Unassembled WGS sequence"/>
</dbReference>
<proteinExistence type="predicted"/>
<organism evidence="4 5">
    <name type="scientific">Microvirga aerilata</name>
    <dbReference type="NCBI Taxonomy" id="670292"/>
    <lineage>
        <taxon>Bacteria</taxon>
        <taxon>Pseudomonadati</taxon>
        <taxon>Pseudomonadota</taxon>
        <taxon>Alphaproteobacteria</taxon>
        <taxon>Hyphomicrobiales</taxon>
        <taxon>Methylobacteriaceae</taxon>
        <taxon>Microvirga</taxon>
    </lineage>
</organism>
<dbReference type="InterPro" id="IPR011006">
    <property type="entry name" value="CheY-like_superfamily"/>
</dbReference>
<comment type="caution">
    <text evidence="4">The sequence shown here is derived from an EMBL/GenBank/DDBJ whole genome shotgun (WGS) entry which is preliminary data.</text>
</comment>